<organism evidence="2 3">
    <name type="scientific">Enterobacter agglomerans</name>
    <name type="common">Erwinia herbicola</name>
    <name type="synonym">Pantoea agglomerans</name>
    <dbReference type="NCBI Taxonomy" id="549"/>
    <lineage>
        <taxon>Bacteria</taxon>
        <taxon>Pseudomonadati</taxon>
        <taxon>Pseudomonadota</taxon>
        <taxon>Gammaproteobacteria</taxon>
        <taxon>Enterobacterales</taxon>
        <taxon>Erwiniaceae</taxon>
        <taxon>Pantoea</taxon>
        <taxon>Pantoea agglomerans group</taxon>
    </lineage>
</organism>
<feature type="non-terminal residue" evidence="2">
    <location>
        <position position="33"/>
    </location>
</feature>
<evidence type="ECO:0000313" key="2">
    <source>
        <dbReference type="EMBL" id="MSE19534.1"/>
    </source>
</evidence>
<evidence type="ECO:0000313" key="3">
    <source>
        <dbReference type="Proteomes" id="UP000461948"/>
    </source>
</evidence>
<keyword evidence="1" id="KW-1133">Transmembrane helix</keyword>
<accession>A0A7X2SZU2</accession>
<dbReference type="Proteomes" id="UP000461948">
    <property type="component" value="Unassembled WGS sequence"/>
</dbReference>
<keyword evidence="2" id="KW-0808">Transferase</keyword>
<dbReference type="GO" id="GO:0016740">
    <property type="term" value="F:transferase activity"/>
    <property type="evidence" value="ECO:0007669"/>
    <property type="project" value="UniProtKB-KW"/>
</dbReference>
<name>A0A7X2SZU2_ENTAG</name>
<evidence type="ECO:0000256" key="1">
    <source>
        <dbReference type="SAM" id="Phobius"/>
    </source>
</evidence>
<reference evidence="2 3" key="1">
    <citation type="submission" date="2019-11" db="EMBL/GenBank/DDBJ databases">
        <title>Draft Genome Sequence of Plant Growth-Promoting Rhizosphere-Associated Bacteria.</title>
        <authorList>
            <person name="Vasilyev I.Y."/>
            <person name="Radchenko V."/>
            <person name="Ilnitskaya E.V."/>
        </authorList>
    </citation>
    <scope>NUCLEOTIDE SEQUENCE [LARGE SCALE GENOMIC DNA]</scope>
    <source>
        <strain evidence="2 3">VRA_MhP_f</strain>
    </source>
</reference>
<keyword evidence="1" id="KW-0472">Membrane</keyword>
<comment type="caution">
    <text evidence="2">The sequence shown here is derived from an EMBL/GenBank/DDBJ whole genome shotgun (WGS) entry which is preliminary data.</text>
</comment>
<feature type="transmembrane region" description="Helical" evidence="1">
    <location>
        <begin position="7"/>
        <end position="24"/>
    </location>
</feature>
<gene>
    <name evidence="2" type="ORF">GKC49_31865</name>
</gene>
<dbReference type="EMBL" id="WKLC01002890">
    <property type="protein sequence ID" value="MSE19534.1"/>
    <property type="molecule type" value="Genomic_DNA"/>
</dbReference>
<protein>
    <submittedName>
        <fullName evidence="2">FAD:protein FMN transferase</fullName>
    </submittedName>
</protein>
<dbReference type="AlphaFoldDB" id="A0A7X2SZU2"/>
<sequence>MLTDARVYAYSAVLMGSPILLKLFDDNQTLAGQ</sequence>
<keyword evidence="1" id="KW-0812">Transmembrane</keyword>
<proteinExistence type="predicted"/>